<proteinExistence type="predicted"/>
<name>A0AAW4IXX5_CLOPF</name>
<reference evidence="1" key="1">
    <citation type="submission" date="2020-12" db="EMBL/GenBank/DDBJ databases">
        <title>Comparative genomics of Clostridium perfringens reveals patterns of host-associated phylogenetic clades and virulence factors.</title>
        <authorList>
            <person name="Smith A.H."/>
            <person name="Geier R."/>
        </authorList>
    </citation>
    <scope>NUCLEOTIDE SEQUENCE</scope>
    <source>
        <strain evidence="1">CHD30677R</strain>
    </source>
</reference>
<dbReference type="AlphaFoldDB" id="A0AAW4IXX5"/>
<dbReference type="EMBL" id="JAENQP010000007">
    <property type="protein sequence ID" value="MBO3359482.1"/>
    <property type="molecule type" value="Genomic_DNA"/>
</dbReference>
<sequence>MEYKAICVKGTREKIFLTKNKIYDIKIQDDDLKWCFAICNDGVERGFLQNRFKIVGENNEW</sequence>
<protein>
    <submittedName>
        <fullName evidence="1">Uncharacterized protein</fullName>
    </submittedName>
</protein>
<comment type="caution">
    <text evidence="1">The sequence shown here is derived from an EMBL/GenBank/DDBJ whole genome shotgun (WGS) entry which is preliminary data.</text>
</comment>
<dbReference type="RefSeq" id="WP_208340820.1">
    <property type="nucleotide sequence ID" value="NZ_JAENQO010000007.1"/>
</dbReference>
<evidence type="ECO:0000313" key="2">
    <source>
        <dbReference type="Proteomes" id="UP000668068"/>
    </source>
</evidence>
<gene>
    <name evidence="1" type="ORF">JJB47_11935</name>
</gene>
<organism evidence="1 2">
    <name type="scientific">Clostridium perfringens</name>
    <dbReference type="NCBI Taxonomy" id="1502"/>
    <lineage>
        <taxon>Bacteria</taxon>
        <taxon>Bacillati</taxon>
        <taxon>Bacillota</taxon>
        <taxon>Clostridia</taxon>
        <taxon>Eubacteriales</taxon>
        <taxon>Clostridiaceae</taxon>
        <taxon>Clostridium</taxon>
    </lineage>
</organism>
<accession>A0AAW4IXX5</accession>
<evidence type="ECO:0000313" key="1">
    <source>
        <dbReference type="EMBL" id="MBO3359482.1"/>
    </source>
</evidence>
<dbReference type="Proteomes" id="UP000668068">
    <property type="component" value="Unassembled WGS sequence"/>
</dbReference>